<reference evidence="1" key="1">
    <citation type="journal article" date="2020" name="Cell">
        <title>Large-Scale Comparative Analyses of Tick Genomes Elucidate Their Genetic Diversity and Vector Capacities.</title>
        <authorList>
            <consortium name="Tick Genome and Microbiome Consortium (TIGMIC)"/>
            <person name="Jia N."/>
            <person name="Wang J."/>
            <person name="Shi W."/>
            <person name="Du L."/>
            <person name="Sun Y."/>
            <person name="Zhan W."/>
            <person name="Jiang J.F."/>
            <person name="Wang Q."/>
            <person name="Zhang B."/>
            <person name="Ji P."/>
            <person name="Bell-Sakyi L."/>
            <person name="Cui X.M."/>
            <person name="Yuan T.T."/>
            <person name="Jiang B.G."/>
            <person name="Yang W.F."/>
            <person name="Lam T.T."/>
            <person name="Chang Q.C."/>
            <person name="Ding S.J."/>
            <person name="Wang X.J."/>
            <person name="Zhu J.G."/>
            <person name="Ruan X.D."/>
            <person name="Zhao L."/>
            <person name="Wei J.T."/>
            <person name="Ye R.Z."/>
            <person name="Que T.C."/>
            <person name="Du C.H."/>
            <person name="Zhou Y.H."/>
            <person name="Cheng J.X."/>
            <person name="Dai P.F."/>
            <person name="Guo W.B."/>
            <person name="Han X.H."/>
            <person name="Huang E.J."/>
            <person name="Li L.F."/>
            <person name="Wei W."/>
            <person name="Gao Y.C."/>
            <person name="Liu J.Z."/>
            <person name="Shao H.Z."/>
            <person name="Wang X."/>
            <person name="Wang C.C."/>
            <person name="Yang T.C."/>
            <person name="Huo Q.B."/>
            <person name="Li W."/>
            <person name="Chen H.Y."/>
            <person name="Chen S.E."/>
            <person name="Zhou L.G."/>
            <person name="Ni X.B."/>
            <person name="Tian J.H."/>
            <person name="Sheng Y."/>
            <person name="Liu T."/>
            <person name="Pan Y.S."/>
            <person name="Xia L.Y."/>
            <person name="Li J."/>
            <person name="Zhao F."/>
            <person name="Cao W.C."/>
        </authorList>
    </citation>
    <scope>NUCLEOTIDE SEQUENCE</scope>
    <source>
        <strain evidence="1">Rsan-2018</strain>
    </source>
</reference>
<dbReference type="AlphaFoldDB" id="A0A9D4YSD5"/>
<dbReference type="VEuPathDB" id="VectorBase:RSAN_041221"/>
<keyword evidence="2" id="KW-1185">Reference proteome</keyword>
<organism evidence="1 2">
    <name type="scientific">Rhipicephalus sanguineus</name>
    <name type="common">Brown dog tick</name>
    <name type="synonym">Ixodes sanguineus</name>
    <dbReference type="NCBI Taxonomy" id="34632"/>
    <lineage>
        <taxon>Eukaryota</taxon>
        <taxon>Metazoa</taxon>
        <taxon>Ecdysozoa</taxon>
        <taxon>Arthropoda</taxon>
        <taxon>Chelicerata</taxon>
        <taxon>Arachnida</taxon>
        <taxon>Acari</taxon>
        <taxon>Parasitiformes</taxon>
        <taxon>Ixodida</taxon>
        <taxon>Ixodoidea</taxon>
        <taxon>Ixodidae</taxon>
        <taxon>Rhipicephalinae</taxon>
        <taxon>Rhipicephalus</taxon>
        <taxon>Rhipicephalus</taxon>
    </lineage>
</organism>
<dbReference type="EMBL" id="JABSTV010000014">
    <property type="protein sequence ID" value="KAH7987862.1"/>
    <property type="molecule type" value="Genomic_DNA"/>
</dbReference>
<proteinExistence type="predicted"/>
<protein>
    <recommendedName>
        <fullName evidence="3">DDE-1 domain-containing protein</fullName>
    </recommendedName>
</protein>
<evidence type="ECO:0000313" key="1">
    <source>
        <dbReference type="EMBL" id="KAH7987862.1"/>
    </source>
</evidence>
<evidence type="ECO:0008006" key="3">
    <source>
        <dbReference type="Google" id="ProtNLM"/>
    </source>
</evidence>
<dbReference type="Proteomes" id="UP000821837">
    <property type="component" value="Unassembled WGS sequence"/>
</dbReference>
<gene>
    <name evidence="1" type="ORF">HPB52_024540</name>
</gene>
<evidence type="ECO:0000313" key="2">
    <source>
        <dbReference type="Proteomes" id="UP000821837"/>
    </source>
</evidence>
<comment type="caution">
    <text evidence="1">The sequence shown here is derived from an EMBL/GenBank/DDBJ whole genome shotgun (WGS) entry which is preliminary data.</text>
</comment>
<accession>A0A9D4YSD5</accession>
<reference evidence="1" key="2">
    <citation type="submission" date="2021-09" db="EMBL/GenBank/DDBJ databases">
        <authorList>
            <person name="Jia N."/>
            <person name="Wang J."/>
            <person name="Shi W."/>
            <person name="Du L."/>
            <person name="Sun Y."/>
            <person name="Zhan W."/>
            <person name="Jiang J."/>
            <person name="Wang Q."/>
            <person name="Zhang B."/>
            <person name="Ji P."/>
            <person name="Sakyi L.B."/>
            <person name="Cui X."/>
            <person name="Yuan T."/>
            <person name="Jiang B."/>
            <person name="Yang W."/>
            <person name="Lam T.T.-Y."/>
            <person name="Chang Q."/>
            <person name="Ding S."/>
            <person name="Wang X."/>
            <person name="Zhu J."/>
            <person name="Ruan X."/>
            <person name="Zhao L."/>
            <person name="Wei J."/>
            <person name="Que T."/>
            <person name="Du C."/>
            <person name="Cheng J."/>
            <person name="Dai P."/>
            <person name="Han X."/>
            <person name="Huang E."/>
            <person name="Gao Y."/>
            <person name="Liu J."/>
            <person name="Shao H."/>
            <person name="Ye R."/>
            <person name="Li L."/>
            <person name="Wei W."/>
            <person name="Wang X."/>
            <person name="Wang C."/>
            <person name="Huo Q."/>
            <person name="Li W."/>
            <person name="Guo W."/>
            <person name="Chen H."/>
            <person name="Chen S."/>
            <person name="Zhou L."/>
            <person name="Zhou L."/>
            <person name="Ni X."/>
            <person name="Tian J."/>
            <person name="Zhou Y."/>
            <person name="Sheng Y."/>
            <person name="Liu T."/>
            <person name="Pan Y."/>
            <person name="Xia L."/>
            <person name="Li J."/>
            <person name="Zhao F."/>
            <person name="Cao W."/>
        </authorList>
    </citation>
    <scope>NUCLEOTIDE SEQUENCE</scope>
    <source>
        <strain evidence="1">Rsan-2018</strain>
        <tissue evidence="1">Larvae</tissue>
    </source>
</reference>
<name>A0A9D4YSD5_RHISA</name>
<sequence>MLMGWEWKKPLKVDLRAAIDIVTASWWQVTPSTIKKCFEKVGFIRNRGTNVPVDDGDDQPVSVDEVWSDLVTNHIVTESDTFEDFLEDIDDNVDVCEKAAIDEDNIAVVWGDEDEAALESVPVEDANNIPDMSHNEALEYLNKLKVFCAANNLTEEALQQCAAEDKDKAKAIKKQRQSKILTAFFHSQ</sequence>